<dbReference type="Gene3D" id="3.30.390.50">
    <property type="entry name" value="CO dehydrogenase flavoprotein, C-terminal domain"/>
    <property type="match status" value="1"/>
</dbReference>
<dbReference type="Pfam" id="PF01799">
    <property type="entry name" value="Fer2_2"/>
    <property type="match status" value="1"/>
</dbReference>
<dbReference type="InterPro" id="IPR016169">
    <property type="entry name" value="FAD-bd_PCMH_sub2"/>
</dbReference>
<keyword evidence="5" id="KW-0408">Iron</keyword>
<evidence type="ECO:0000313" key="9">
    <source>
        <dbReference type="EMBL" id="GAC27502.1"/>
    </source>
</evidence>
<evidence type="ECO:0000256" key="5">
    <source>
        <dbReference type="ARBA" id="ARBA00023004"/>
    </source>
</evidence>
<protein>
    <submittedName>
        <fullName evidence="9">Xanthine dehydrogenase small subunit</fullName>
        <ecNumber evidence="9">1.17.1.4</ecNumber>
    </submittedName>
</protein>
<sequence length="483" mass="52796">MIQFLLNNKLVSIENERADTTVLHFLRDKQALTGTKEGCASGDCGACTVVVAEPSSCGDNENQQLDYKAINSCVTFLSALQGKQLITVEHLSNKQSLHPVQQVMVDHNASQCGFCTPGFVMSIFALYKQGDSVNRLSAINALSGNLCRCTGYKPIIEAALDVCNARVADQFSEASTSTIAQLSALTKTNAGTENLILPKSRQALAQAIRKHHDAVLVAGSTDLALVHTQQLQAINKMISVTGVKELKRIEEADNMLTIGAACTLSGLQSILLNHFPALQEVMDRFASVPIRNQATIGGNIANASPIGDMPPILIALNAQVVLDNGMRYRSMPVADFFTGYKETKLKNNEWLDSIKIPLPTANQILRVYKVSKRIEDDISAVCMALNITLNNNNVLDLSAGFGGVAASPKNCLNLSNKLVGMQWSSIESLKQGQQILLNEFNPIDDVRASGAYRKQLLQNLWHRFWLETNNHEHRIETRVSQHA</sequence>
<proteinExistence type="predicted"/>
<feature type="domain" description="2Fe-2S ferredoxin-type" evidence="7">
    <location>
        <begin position="1"/>
        <end position="91"/>
    </location>
</feature>
<dbReference type="InterPro" id="IPR006058">
    <property type="entry name" value="2Fe2S_fd_BS"/>
</dbReference>
<dbReference type="PROSITE" id="PS51085">
    <property type="entry name" value="2FE2S_FER_2"/>
    <property type="match status" value="1"/>
</dbReference>
<dbReference type="RefSeq" id="WP_006009154.1">
    <property type="nucleotide sequence ID" value="NZ_AUAV01000012.1"/>
</dbReference>
<dbReference type="PANTHER" id="PTHR45444">
    <property type="entry name" value="XANTHINE DEHYDROGENASE"/>
    <property type="match status" value="1"/>
</dbReference>
<keyword evidence="4 9" id="KW-0560">Oxidoreductase</keyword>
<evidence type="ECO:0000256" key="1">
    <source>
        <dbReference type="ARBA" id="ARBA00022630"/>
    </source>
</evidence>
<dbReference type="InterPro" id="IPR036683">
    <property type="entry name" value="CO_DH_flav_C_dom_sf"/>
</dbReference>
<dbReference type="SUPFAM" id="SSF56176">
    <property type="entry name" value="FAD-binding/transporter-associated domain-like"/>
    <property type="match status" value="1"/>
</dbReference>
<dbReference type="Gene3D" id="3.30.43.10">
    <property type="entry name" value="Uridine Diphospho-n-acetylenolpyruvylglucosamine Reductase, domain 2"/>
    <property type="match status" value="1"/>
</dbReference>
<dbReference type="PANTHER" id="PTHR45444:SF3">
    <property type="entry name" value="XANTHINE DEHYDROGENASE"/>
    <property type="match status" value="1"/>
</dbReference>
<dbReference type="CDD" id="cd00207">
    <property type="entry name" value="fer2"/>
    <property type="match status" value="1"/>
</dbReference>
<dbReference type="InterPro" id="IPR016166">
    <property type="entry name" value="FAD-bd_PCMH"/>
</dbReference>
<dbReference type="NCBIfam" id="TIGR02963">
    <property type="entry name" value="xanthine_xdhA"/>
    <property type="match status" value="1"/>
</dbReference>
<dbReference type="Pfam" id="PF03450">
    <property type="entry name" value="CO_deh_flav_C"/>
    <property type="match status" value="1"/>
</dbReference>
<dbReference type="Gene3D" id="3.30.465.10">
    <property type="match status" value="1"/>
</dbReference>
<dbReference type="PROSITE" id="PS00197">
    <property type="entry name" value="2FE2S_FER_1"/>
    <property type="match status" value="1"/>
</dbReference>
<dbReference type="GO" id="GO:0004854">
    <property type="term" value="F:xanthine dehydrogenase activity"/>
    <property type="evidence" value="ECO:0007669"/>
    <property type="project" value="UniProtKB-EC"/>
</dbReference>
<keyword evidence="3" id="KW-0274">FAD</keyword>
<dbReference type="InterPro" id="IPR036318">
    <property type="entry name" value="FAD-bd_PCMH-like_sf"/>
</dbReference>
<feature type="domain" description="FAD-binding PCMH-type" evidence="8">
    <location>
        <begin position="188"/>
        <end position="361"/>
    </location>
</feature>
<evidence type="ECO:0000256" key="2">
    <source>
        <dbReference type="ARBA" id="ARBA00022723"/>
    </source>
</evidence>
<organism evidence="9 10">
    <name type="scientific">Brumicola pallidula DSM 14239 = ACAM 615</name>
    <dbReference type="NCBI Taxonomy" id="1121922"/>
    <lineage>
        <taxon>Bacteria</taxon>
        <taxon>Pseudomonadati</taxon>
        <taxon>Pseudomonadota</taxon>
        <taxon>Gammaproteobacteria</taxon>
        <taxon>Alteromonadales</taxon>
        <taxon>Alteromonadaceae</taxon>
        <taxon>Brumicola</taxon>
    </lineage>
</organism>
<comment type="caution">
    <text evidence="9">The sequence shown here is derived from an EMBL/GenBank/DDBJ whole genome shotgun (WGS) entry which is preliminary data.</text>
</comment>
<dbReference type="Gene3D" id="3.10.20.30">
    <property type="match status" value="1"/>
</dbReference>
<dbReference type="EC" id="1.17.1.4" evidence="9"/>
<keyword evidence="1" id="KW-0285">Flavoprotein</keyword>
<dbReference type="InterPro" id="IPR001041">
    <property type="entry name" value="2Fe-2S_ferredoxin-type"/>
</dbReference>
<reference evidence="10" key="1">
    <citation type="journal article" date="2014" name="Environ. Microbiol.">
        <title>Comparative genomics of the marine bacterial genus Glaciecola reveals the high degree of genomic diversity and genomic characteristic for cold adaptation.</title>
        <authorList>
            <person name="Qin Q.L."/>
            <person name="Xie B.B."/>
            <person name="Yu Y."/>
            <person name="Shu Y.L."/>
            <person name="Rong J.C."/>
            <person name="Zhang Y.J."/>
            <person name="Zhao D.L."/>
            <person name="Chen X.L."/>
            <person name="Zhang X.Y."/>
            <person name="Chen B."/>
            <person name="Zhou B.C."/>
            <person name="Zhang Y.Z."/>
        </authorList>
    </citation>
    <scope>NUCLEOTIDE SEQUENCE [LARGE SCALE GENOMIC DNA]</scope>
    <source>
        <strain evidence="10">ACAM 615</strain>
    </source>
</reference>
<evidence type="ECO:0000313" key="10">
    <source>
        <dbReference type="Proteomes" id="UP000006251"/>
    </source>
</evidence>
<dbReference type="GO" id="GO:0005506">
    <property type="term" value="F:iron ion binding"/>
    <property type="evidence" value="ECO:0007669"/>
    <property type="project" value="InterPro"/>
</dbReference>
<dbReference type="EMBL" id="BAEQ01000013">
    <property type="protein sequence ID" value="GAC27502.1"/>
    <property type="molecule type" value="Genomic_DNA"/>
</dbReference>
<dbReference type="Pfam" id="PF00111">
    <property type="entry name" value="Fer2"/>
    <property type="match status" value="1"/>
</dbReference>
<dbReference type="STRING" id="1121922.GCA_000428905_02397"/>
<keyword evidence="10" id="KW-1185">Reference proteome</keyword>
<dbReference type="OrthoDB" id="9775084at2"/>
<name>K6ZAW1_9ALTE</name>
<dbReference type="InterPro" id="IPR012675">
    <property type="entry name" value="Beta-grasp_dom_sf"/>
</dbReference>
<keyword evidence="2" id="KW-0479">Metal-binding</keyword>
<dbReference type="GO" id="GO:0051537">
    <property type="term" value="F:2 iron, 2 sulfur cluster binding"/>
    <property type="evidence" value="ECO:0007669"/>
    <property type="project" value="InterPro"/>
</dbReference>
<accession>K6ZAW1</accession>
<dbReference type="SMART" id="SM01092">
    <property type="entry name" value="CO_deh_flav_C"/>
    <property type="match status" value="1"/>
</dbReference>
<dbReference type="PIRSF" id="PIRSF036557">
    <property type="entry name" value="XdhA_RC"/>
    <property type="match status" value="1"/>
</dbReference>
<dbReference type="PROSITE" id="PS51387">
    <property type="entry name" value="FAD_PCMH"/>
    <property type="match status" value="1"/>
</dbReference>
<evidence type="ECO:0000259" key="8">
    <source>
        <dbReference type="PROSITE" id="PS51387"/>
    </source>
</evidence>
<keyword evidence="6" id="KW-0830">Ubiquinone</keyword>
<dbReference type="SUPFAM" id="SSF54292">
    <property type="entry name" value="2Fe-2S ferredoxin-like"/>
    <property type="match status" value="1"/>
</dbReference>
<evidence type="ECO:0000256" key="6">
    <source>
        <dbReference type="ARBA" id="ARBA00023075"/>
    </source>
</evidence>
<evidence type="ECO:0000259" key="7">
    <source>
        <dbReference type="PROSITE" id="PS51085"/>
    </source>
</evidence>
<dbReference type="InterPro" id="IPR016167">
    <property type="entry name" value="FAD-bd_PCMH_sub1"/>
</dbReference>
<gene>
    <name evidence="9" type="primary">xdhA</name>
    <name evidence="9" type="ORF">GPAL_0622</name>
</gene>
<dbReference type="InterPro" id="IPR036884">
    <property type="entry name" value="2Fe-2S-bd_dom_sf"/>
</dbReference>
<evidence type="ECO:0000256" key="4">
    <source>
        <dbReference type="ARBA" id="ARBA00023002"/>
    </source>
</evidence>
<dbReference type="InterPro" id="IPR002346">
    <property type="entry name" value="Mopterin_DH_FAD-bd"/>
</dbReference>
<dbReference type="InterPro" id="IPR005107">
    <property type="entry name" value="CO_DH_flav_C"/>
</dbReference>
<dbReference type="InterPro" id="IPR002888">
    <property type="entry name" value="2Fe-2S-bd"/>
</dbReference>
<dbReference type="SUPFAM" id="SSF55447">
    <property type="entry name" value="CO dehydrogenase flavoprotein C-terminal domain-like"/>
    <property type="match status" value="1"/>
</dbReference>
<dbReference type="GO" id="GO:0071949">
    <property type="term" value="F:FAD binding"/>
    <property type="evidence" value="ECO:0007669"/>
    <property type="project" value="InterPro"/>
</dbReference>
<dbReference type="InterPro" id="IPR016208">
    <property type="entry name" value="Ald_Oxase/xanthine_DH-like"/>
</dbReference>
<dbReference type="AlphaFoldDB" id="K6ZAW1"/>
<dbReference type="Proteomes" id="UP000006251">
    <property type="component" value="Unassembled WGS sequence"/>
</dbReference>
<dbReference type="Pfam" id="PF00941">
    <property type="entry name" value="FAD_binding_5"/>
    <property type="match status" value="1"/>
</dbReference>
<dbReference type="SUPFAM" id="SSF47741">
    <property type="entry name" value="CO dehydrogenase ISP C-domain like"/>
    <property type="match status" value="1"/>
</dbReference>
<dbReference type="Gene3D" id="1.10.150.120">
    <property type="entry name" value="[2Fe-2S]-binding domain"/>
    <property type="match status" value="1"/>
</dbReference>
<dbReference type="InterPro" id="IPR014307">
    <property type="entry name" value="Xanthine_DH_ssu"/>
</dbReference>
<evidence type="ECO:0000256" key="3">
    <source>
        <dbReference type="ARBA" id="ARBA00022827"/>
    </source>
</evidence>
<dbReference type="InterPro" id="IPR036010">
    <property type="entry name" value="2Fe-2S_ferredoxin-like_sf"/>
</dbReference>
<dbReference type="InterPro" id="IPR012175">
    <property type="entry name" value="Xanth_DH_ssu_bac"/>
</dbReference>